<dbReference type="AlphaFoldDB" id="A0A0G0T8A0"/>
<dbReference type="PANTHER" id="PTHR21139:SF42">
    <property type="entry name" value="TRIOSEPHOSPHATE ISOMERASE"/>
    <property type="match status" value="1"/>
</dbReference>
<comment type="subcellular location">
    <subcellularLocation>
        <location evidence="6 7">Cytoplasm</location>
    </subcellularLocation>
</comment>
<keyword evidence="5 6" id="KW-0413">Isomerase</keyword>
<dbReference type="InterPro" id="IPR013785">
    <property type="entry name" value="Aldolase_TIM"/>
</dbReference>
<proteinExistence type="inferred from homology"/>
<dbReference type="PROSITE" id="PS51440">
    <property type="entry name" value="TIM_2"/>
    <property type="match status" value="1"/>
</dbReference>
<evidence type="ECO:0000256" key="1">
    <source>
        <dbReference type="ARBA" id="ARBA00007422"/>
    </source>
</evidence>
<comment type="catalytic activity">
    <reaction evidence="6 7">
        <text>D-glyceraldehyde 3-phosphate = dihydroxyacetone phosphate</text>
        <dbReference type="Rhea" id="RHEA:18585"/>
        <dbReference type="ChEBI" id="CHEBI:57642"/>
        <dbReference type="ChEBI" id="CHEBI:59776"/>
        <dbReference type="EC" id="5.3.1.1"/>
    </reaction>
</comment>
<dbReference type="GO" id="GO:0046166">
    <property type="term" value="P:glyceraldehyde-3-phosphate biosynthetic process"/>
    <property type="evidence" value="ECO:0007669"/>
    <property type="project" value="TreeGrafter"/>
</dbReference>
<keyword evidence="8" id="KW-0418">Kinase</keyword>
<dbReference type="GO" id="GO:0005829">
    <property type="term" value="C:cytosol"/>
    <property type="evidence" value="ECO:0007669"/>
    <property type="project" value="TreeGrafter"/>
</dbReference>
<keyword evidence="4 6" id="KW-0324">Glycolysis</keyword>
<accession>A0A0G0T8A0</accession>
<dbReference type="SUPFAM" id="SSF51351">
    <property type="entry name" value="Triosephosphate isomerase (TIM)"/>
    <property type="match status" value="1"/>
</dbReference>
<evidence type="ECO:0000313" key="8">
    <source>
        <dbReference type="EMBL" id="KKR43305.1"/>
    </source>
</evidence>
<evidence type="ECO:0000256" key="5">
    <source>
        <dbReference type="ARBA" id="ARBA00023235"/>
    </source>
</evidence>
<reference evidence="8 9" key="1">
    <citation type="journal article" date="2015" name="Nature">
        <title>rRNA introns, odd ribosomes, and small enigmatic genomes across a large radiation of phyla.</title>
        <authorList>
            <person name="Brown C.T."/>
            <person name="Hug L.A."/>
            <person name="Thomas B.C."/>
            <person name="Sharon I."/>
            <person name="Castelle C.J."/>
            <person name="Singh A."/>
            <person name="Wilkins M.J."/>
            <person name="Williams K.H."/>
            <person name="Banfield J.F."/>
        </authorList>
    </citation>
    <scope>NUCLEOTIDE SEQUENCE [LARGE SCALE GENOMIC DNA]</scope>
</reference>
<organism evidence="8 9">
    <name type="scientific">Candidatus Nomurabacteria bacterium GW2011_GWF2_40_12</name>
    <dbReference type="NCBI Taxonomy" id="1618776"/>
    <lineage>
        <taxon>Bacteria</taxon>
        <taxon>Candidatus Nomuraibacteriota</taxon>
    </lineage>
</organism>
<dbReference type="GO" id="GO:0016301">
    <property type="term" value="F:kinase activity"/>
    <property type="evidence" value="ECO:0007669"/>
    <property type="project" value="UniProtKB-KW"/>
</dbReference>
<dbReference type="EC" id="5.3.1.1" evidence="6 7"/>
<feature type="binding site" evidence="6">
    <location>
        <begin position="10"/>
        <end position="12"/>
    </location>
    <ligand>
        <name>substrate</name>
    </ligand>
</feature>
<comment type="pathway">
    <text evidence="6 7">Carbohydrate degradation; glycolysis; D-glyceraldehyde 3-phosphate from glycerone phosphate: step 1/1.</text>
</comment>
<evidence type="ECO:0000256" key="6">
    <source>
        <dbReference type="HAMAP-Rule" id="MF_00147"/>
    </source>
</evidence>
<feature type="active site" description="Proton acceptor" evidence="6">
    <location>
        <position position="174"/>
    </location>
</feature>
<dbReference type="GO" id="GO:0006096">
    <property type="term" value="P:glycolytic process"/>
    <property type="evidence" value="ECO:0007669"/>
    <property type="project" value="UniProtKB-UniRule"/>
</dbReference>
<dbReference type="Pfam" id="PF00121">
    <property type="entry name" value="TIM"/>
    <property type="match status" value="1"/>
</dbReference>
<evidence type="ECO:0000256" key="7">
    <source>
        <dbReference type="RuleBase" id="RU363013"/>
    </source>
</evidence>
<evidence type="ECO:0000313" key="9">
    <source>
        <dbReference type="Proteomes" id="UP000034301"/>
    </source>
</evidence>
<comment type="subunit">
    <text evidence="6 7">Homodimer.</text>
</comment>
<evidence type="ECO:0000256" key="4">
    <source>
        <dbReference type="ARBA" id="ARBA00023152"/>
    </source>
</evidence>
<comment type="caution">
    <text evidence="6">Lacks conserved residue(s) required for the propagation of feature annotation.</text>
</comment>
<dbReference type="GO" id="GO:0006094">
    <property type="term" value="P:gluconeogenesis"/>
    <property type="evidence" value="ECO:0007669"/>
    <property type="project" value="UniProtKB-UniRule"/>
</dbReference>
<keyword evidence="8" id="KW-0808">Transferase</keyword>
<comment type="similarity">
    <text evidence="1 6 7">Belongs to the triosephosphate isomerase family.</text>
</comment>
<dbReference type="UniPathway" id="UPA00109">
    <property type="reaction ID" value="UER00189"/>
</dbReference>
<keyword evidence="3 6" id="KW-0963">Cytoplasm</keyword>
<dbReference type="GO" id="GO:0019563">
    <property type="term" value="P:glycerol catabolic process"/>
    <property type="evidence" value="ECO:0007669"/>
    <property type="project" value="TreeGrafter"/>
</dbReference>
<sequence>MEKKKIIVGNWKMNPLTQKEAEKLFTNVAKNISTTKTTEIVICPPFLYLEKLKKISLGHSLTGGARKISLGAQNAFYGDIGAFTGEVSAEMLYDIGVRYVILGHSERRGMGENNIDINKKIKSALVAGLRPILCVGENVRDPDHGYFNLVKIQLEECLSGISKNSFGKIIIAYEPIWAISSTPDRKDATPSDSMEMAIFIKKVLSDKFGKDVAGTRIIYGGSVSTKNAKDFLQNGGVDGLLVGNASLNAKKFIDIIKICEALKQ</sequence>
<name>A0A0G0T8A0_9BACT</name>
<evidence type="ECO:0000256" key="2">
    <source>
        <dbReference type="ARBA" id="ARBA00022432"/>
    </source>
</evidence>
<dbReference type="UniPathway" id="UPA00138"/>
<dbReference type="GO" id="GO:0004807">
    <property type="term" value="F:triose-phosphate isomerase activity"/>
    <property type="evidence" value="ECO:0007669"/>
    <property type="project" value="UniProtKB-UniRule"/>
</dbReference>
<comment type="function">
    <text evidence="6">Involved in the gluconeogenesis. Catalyzes stereospecifically the conversion of dihydroxyacetone phosphate (DHAP) to D-glyceraldehyde-3-phosphate (G3P).</text>
</comment>
<feature type="active site" description="Electrophile" evidence="6">
    <location>
        <position position="104"/>
    </location>
</feature>
<keyword evidence="2 6" id="KW-0312">Gluconeogenesis</keyword>
<dbReference type="HAMAP" id="MF_00147_B">
    <property type="entry name" value="TIM_B"/>
    <property type="match status" value="1"/>
</dbReference>
<dbReference type="Proteomes" id="UP000034301">
    <property type="component" value="Unassembled WGS sequence"/>
</dbReference>
<dbReference type="InterPro" id="IPR022896">
    <property type="entry name" value="TrioseP_Isoase_bac/euk"/>
</dbReference>
<dbReference type="NCBIfam" id="TIGR00419">
    <property type="entry name" value="tim"/>
    <property type="match status" value="1"/>
</dbReference>
<protein>
    <recommendedName>
        <fullName evidence="6 7">Triosephosphate isomerase</fullName>
        <shortName evidence="6">TIM</shortName>
        <shortName evidence="6">TPI</shortName>
        <ecNumber evidence="6 7">5.3.1.1</ecNumber>
    </recommendedName>
    <alternativeName>
        <fullName evidence="6">Triose-phosphate isomerase</fullName>
    </alternativeName>
</protein>
<dbReference type="PANTHER" id="PTHR21139">
    <property type="entry name" value="TRIOSEPHOSPHATE ISOMERASE"/>
    <property type="match status" value="1"/>
</dbReference>
<evidence type="ECO:0000256" key="3">
    <source>
        <dbReference type="ARBA" id="ARBA00022490"/>
    </source>
</evidence>
<comment type="caution">
    <text evidence="8">The sequence shown here is derived from an EMBL/GenBank/DDBJ whole genome shotgun (WGS) entry which is preliminary data.</text>
</comment>
<gene>
    <name evidence="6" type="primary">tpiA</name>
    <name evidence="8" type="ORF">UT78_C0005G0029</name>
</gene>
<comment type="pathway">
    <text evidence="6 7">Carbohydrate biosynthesis; gluconeogenesis.</text>
</comment>
<dbReference type="PATRIC" id="fig|1618776.3.peg.290"/>
<dbReference type="CDD" id="cd00311">
    <property type="entry name" value="TIM"/>
    <property type="match status" value="1"/>
</dbReference>
<dbReference type="Gene3D" id="3.20.20.70">
    <property type="entry name" value="Aldolase class I"/>
    <property type="match status" value="1"/>
</dbReference>
<dbReference type="EMBL" id="LBYC01000005">
    <property type="protein sequence ID" value="KKR43305.1"/>
    <property type="molecule type" value="Genomic_DNA"/>
</dbReference>
<dbReference type="InterPro" id="IPR035990">
    <property type="entry name" value="TIM_sf"/>
</dbReference>
<dbReference type="InterPro" id="IPR000652">
    <property type="entry name" value="Triosephosphate_isomerase"/>
</dbReference>
<feature type="binding site" evidence="6">
    <location>
        <position position="222"/>
    </location>
    <ligand>
        <name>substrate</name>
    </ligand>
</feature>